<organism evidence="9 10">
    <name type="scientific">Daphnia magna</name>
    <dbReference type="NCBI Taxonomy" id="35525"/>
    <lineage>
        <taxon>Eukaryota</taxon>
        <taxon>Metazoa</taxon>
        <taxon>Ecdysozoa</taxon>
        <taxon>Arthropoda</taxon>
        <taxon>Crustacea</taxon>
        <taxon>Branchiopoda</taxon>
        <taxon>Diplostraca</taxon>
        <taxon>Cladocera</taxon>
        <taxon>Anomopoda</taxon>
        <taxon>Daphniidae</taxon>
        <taxon>Daphnia</taxon>
    </lineage>
</organism>
<gene>
    <name evidence="9" type="ORF">APZ42_012569</name>
</gene>
<keyword evidence="5" id="KW-0539">Nucleus</keyword>
<dbReference type="Proteomes" id="UP000076858">
    <property type="component" value="Unassembled WGS sequence"/>
</dbReference>
<evidence type="ECO:0000313" key="10">
    <source>
        <dbReference type="Proteomes" id="UP000076858"/>
    </source>
</evidence>
<keyword evidence="6" id="KW-0175">Coiled coil</keyword>
<dbReference type="InterPro" id="IPR008906">
    <property type="entry name" value="HATC_C_dom"/>
</dbReference>
<dbReference type="GO" id="GO:0005634">
    <property type="term" value="C:nucleus"/>
    <property type="evidence" value="ECO:0007669"/>
    <property type="project" value="UniProtKB-SubCell"/>
</dbReference>
<dbReference type="PANTHER" id="PTHR46481:SF10">
    <property type="entry name" value="ZINC FINGER BED DOMAIN-CONTAINING PROTEIN 39"/>
    <property type="match status" value="1"/>
</dbReference>
<evidence type="ECO:0000256" key="4">
    <source>
        <dbReference type="ARBA" id="ARBA00022833"/>
    </source>
</evidence>
<evidence type="ECO:0000259" key="8">
    <source>
        <dbReference type="Pfam" id="PF05699"/>
    </source>
</evidence>
<accession>A0A162RN08</accession>
<dbReference type="SUPFAM" id="SSF53098">
    <property type="entry name" value="Ribonuclease H-like"/>
    <property type="match status" value="1"/>
</dbReference>
<reference evidence="9 10" key="1">
    <citation type="submission" date="2016-03" db="EMBL/GenBank/DDBJ databases">
        <title>EvidentialGene: Evidence-directed Construction of Genes on Genomes.</title>
        <authorList>
            <person name="Gilbert D.G."/>
            <person name="Choi J.-H."/>
            <person name="Mockaitis K."/>
            <person name="Colbourne J."/>
            <person name="Pfrender M."/>
        </authorList>
    </citation>
    <scope>NUCLEOTIDE SEQUENCE [LARGE SCALE GENOMIC DNA]</scope>
    <source>
        <strain evidence="9 10">Xinb3</strain>
        <tissue evidence="9">Complete organism</tissue>
    </source>
</reference>
<comment type="caution">
    <text evidence="9">The sequence shown here is derived from an EMBL/GenBank/DDBJ whole genome shotgun (WGS) entry which is preliminary data.</text>
</comment>
<proteinExistence type="predicted"/>
<keyword evidence="2" id="KW-0479">Metal-binding</keyword>
<evidence type="ECO:0000256" key="7">
    <source>
        <dbReference type="SAM" id="MobiDB-lite"/>
    </source>
</evidence>
<dbReference type="InterPro" id="IPR052035">
    <property type="entry name" value="ZnF_BED_domain_contain"/>
</dbReference>
<feature type="compositionally biased region" description="Basic and acidic residues" evidence="7">
    <location>
        <begin position="104"/>
        <end position="115"/>
    </location>
</feature>
<dbReference type="EMBL" id="LRGB01000139">
    <property type="protein sequence ID" value="KZS20651.1"/>
    <property type="molecule type" value="Genomic_DNA"/>
</dbReference>
<evidence type="ECO:0000256" key="5">
    <source>
        <dbReference type="ARBA" id="ARBA00023242"/>
    </source>
</evidence>
<evidence type="ECO:0000256" key="3">
    <source>
        <dbReference type="ARBA" id="ARBA00022771"/>
    </source>
</evidence>
<protein>
    <recommendedName>
        <fullName evidence="8">HAT C-terminal dimerisation domain-containing protein</fullName>
    </recommendedName>
</protein>
<comment type="subcellular location">
    <subcellularLocation>
        <location evidence="1">Nucleus</location>
    </subcellularLocation>
</comment>
<feature type="domain" description="HAT C-terminal dimerisation" evidence="8">
    <location>
        <begin position="522"/>
        <end position="583"/>
    </location>
</feature>
<name>A0A162RN08_9CRUS</name>
<sequence>MVALKHGKEKSLPNTASTEQLQKIYDGVNNTRLAFENLKVDMTSCGEYITSDILDVLPKSLTTRWLRDKWIEEGEPDVNSILKELGKEIKLKEMEEGRPQQSREPFDLRQNRPVGRMEQEQSEDIKNKHNEKLATTQCTLTQVAQLVVPYKTFIEQIAYFTRDNQAPFNKDMWIRCFAHVLNICVQKMLKVTSGLVQKVKPENFSEILLLYLYLSLKASRSCNLGALAQRIEKFKKMLKTLRLQNEDSEEEEMWSTEETVITQYLLPILDGETRWSSGYFFDKRGLKLRVAIDEIAKNKDLRKYELSKEDWRILHQVLEFLEEFAIITKYIEGSGYPTLSLVVPMYHRLLVILEDISKNLHESISHPLIVEGASASLQKLSLYYDKTSPIVIAATFMDPRLKMQYFIDNGWQCGGESWDAFESTDEDLISCRVRPAIFSVWNNYKAMLVELMHPRSENGTSYVVTTSKTTGKCPSPSNQTYIANVLNKNWPATGKNVLEEISEYELERTQPADCDPTSVYAYYDNRFRRWSRLATVARDVLSIPATSAASEREFSARKYVFGIARMSLKPKTVEALVCLRSWYKARLVGEKDVVTFLEEISDASQLEEREEEDVTD</sequence>
<feature type="region of interest" description="Disordered" evidence="7">
    <location>
        <begin position="93"/>
        <end position="115"/>
    </location>
</feature>
<dbReference type="OrthoDB" id="6378313at2759"/>
<dbReference type="AlphaFoldDB" id="A0A162RN08"/>
<keyword evidence="10" id="KW-1185">Reference proteome</keyword>
<dbReference type="GO" id="GO:0008270">
    <property type="term" value="F:zinc ion binding"/>
    <property type="evidence" value="ECO:0007669"/>
    <property type="project" value="UniProtKB-KW"/>
</dbReference>
<dbReference type="GO" id="GO:0046983">
    <property type="term" value="F:protein dimerization activity"/>
    <property type="evidence" value="ECO:0007669"/>
    <property type="project" value="InterPro"/>
</dbReference>
<evidence type="ECO:0000256" key="1">
    <source>
        <dbReference type="ARBA" id="ARBA00004123"/>
    </source>
</evidence>
<dbReference type="InterPro" id="IPR012337">
    <property type="entry name" value="RNaseH-like_sf"/>
</dbReference>
<evidence type="ECO:0000256" key="6">
    <source>
        <dbReference type="SAM" id="Coils"/>
    </source>
</evidence>
<dbReference type="PANTHER" id="PTHR46481">
    <property type="entry name" value="ZINC FINGER BED DOMAIN-CONTAINING PROTEIN 4"/>
    <property type="match status" value="1"/>
</dbReference>
<feature type="coiled-coil region" evidence="6">
    <location>
        <begin position="224"/>
        <end position="251"/>
    </location>
</feature>
<keyword evidence="3" id="KW-0863">Zinc-finger</keyword>
<keyword evidence="4" id="KW-0862">Zinc</keyword>
<dbReference type="Pfam" id="PF05699">
    <property type="entry name" value="Dimer_Tnp_hAT"/>
    <property type="match status" value="1"/>
</dbReference>
<evidence type="ECO:0000313" key="9">
    <source>
        <dbReference type="EMBL" id="KZS20651.1"/>
    </source>
</evidence>
<evidence type="ECO:0000256" key="2">
    <source>
        <dbReference type="ARBA" id="ARBA00022723"/>
    </source>
</evidence>